<protein>
    <recommendedName>
        <fullName evidence="1">DUF6036 domain-containing protein</fullName>
    </recommendedName>
</protein>
<dbReference type="InterPro" id="IPR043519">
    <property type="entry name" value="NT_sf"/>
</dbReference>
<evidence type="ECO:0000259" key="1">
    <source>
        <dbReference type="Pfam" id="PF19502"/>
    </source>
</evidence>
<dbReference type="Pfam" id="PF19502">
    <property type="entry name" value="DUF6036"/>
    <property type="match status" value="1"/>
</dbReference>
<dbReference type="SUPFAM" id="SSF81301">
    <property type="entry name" value="Nucleotidyltransferase"/>
    <property type="match status" value="1"/>
</dbReference>
<accession>A0A1G9YDK9</accession>
<dbReference type="EMBL" id="FNHL01000005">
    <property type="protein sequence ID" value="SDN06686.1"/>
    <property type="molecule type" value="Genomic_DNA"/>
</dbReference>
<dbReference type="InterPro" id="IPR045792">
    <property type="entry name" value="DUF6036"/>
</dbReference>
<reference evidence="3" key="1">
    <citation type="submission" date="2016-10" db="EMBL/GenBank/DDBJ databases">
        <authorList>
            <person name="Varghese N."/>
            <person name="Submissions S."/>
        </authorList>
    </citation>
    <scope>NUCLEOTIDE SEQUENCE [LARGE SCALE GENOMIC DNA]</scope>
    <source>
        <strain evidence="3">CGMCC 1.10119</strain>
    </source>
</reference>
<evidence type="ECO:0000313" key="2">
    <source>
        <dbReference type="EMBL" id="SDN06686.1"/>
    </source>
</evidence>
<feature type="domain" description="DUF6036" evidence="1">
    <location>
        <begin position="12"/>
        <end position="167"/>
    </location>
</feature>
<proteinExistence type="predicted"/>
<evidence type="ECO:0000313" key="3">
    <source>
        <dbReference type="Proteomes" id="UP000199451"/>
    </source>
</evidence>
<dbReference type="Proteomes" id="UP000199451">
    <property type="component" value="Unassembled WGS sequence"/>
</dbReference>
<keyword evidence="3" id="KW-1185">Reference proteome</keyword>
<sequence length="270" mass="30543">MRARFDSSYIRSELERIGQQLDNPLTVFLIGGGSMAFRGLKETTKDIDLIVSSGDDLSQLQAVLLELGYDIVREPDEEYEELGAQRILENDDGCRIDIFNQQVIGKLILSPGIRERSERYLDPGNLVVELVSPEDIFLFKAVAGRVDDIEDMFSLMQTGLEFDVVEAELETQVELLDQELFVTYINEALTDLTDQHNVTTPLHDPVAEITERVYEELEVLHALDEPKSVADLQQELDWSAADVQEIVRRLEAKDAVAVTDGRVERRSMTI</sequence>
<dbReference type="Gene3D" id="3.30.460.40">
    <property type="match status" value="1"/>
</dbReference>
<dbReference type="InterPro" id="IPR036390">
    <property type="entry name" value="WH_DNA-bd_sf"/>
</dbReference>
<organism evidence="2 3">
    <name type="scientific">Halogranum gelatinilyticum</name>
    <dbReference type="NCBI Taxonomy" id="660521"/>
    <lineage>
        <taxon>Archaea</taxon>
        <taxon>Methanobacteriati</taxon>
        <taxon>Methanobacteriota</taxon>
        <taxon>Stenosarchaea group</taxon>
        <taxon>Halobacteria</taxon>
        <taxon>Halobacteriales</taxon>
        <taxon>Haloferacaceae</taxon>
    </lineage>
</organism>
<dbReference type="RefSeq" id="WP_089699109.1">
    <property type="nucleotide sequence ID" value="NZ_FNHL01000005.1"/>
</dbReference>
<dbReference type="AlphaFoldDB" id="A0A1G9YDK9"/>
<gene>
    <name evidence="2" type="ORF">SAMN04487949_3242</name>
</gene>
<dbReference type="OrthoDB" id="12113at2157"/>
<name>A0A1G9YDK9_9EURY</name>
<dbReference type="SUPFAM" id="SSF46785">
    <property type="entry name" value="Winged helix' DNA-binding domain"/>
    <property type="match status" value="1"/>
</dbReference>